<evidence type="ECO:0000313" key="2">
    <source>
        <dbReference type="Proteomes" id="UP000010074"/>
    </source>
</evidence>
<protein>
    <submittedName>
        <fullName evidence="1">Uncharacterized protein</fullName>
    </submittedName>
</protein>
<dbReference type="PATRIC" id="fig|1069642.3.peg.1486"/>
<sequence>MIQSQMMNNLLTEILHVGSQQMKKFKAHQQNENSLRSLEQCYGLQSLILKHGSSEKQDHYAPVLSHFDTATAKTQIKLW</sequence>
<dbReference type="Proteomes" id="UP000010074">
    <property type="component" value="Chromosome"/>
</dbReference>
<dbReference type="STRING" id="1069642.Bdt_1506"/>
<proteinExistence type="predicted"/>
<dbReference type="KEGG" id="bbat:Bdt_1506"/>
<dbReference type="EMBL" id="CP002930">
    <property type="protein sequence ID" value="AFY01202.1"/>
    <property type="molecule type" value="Genomic_DNA"/>
</dbReference>
<dbReference type="HOGENOM" id="CLU_2598925_0_0_7"/>
<dbReference type="AlphaFoldDB" id="K7ZF63"/>
<name>K7ZF63_BDEBC</name>
<organism evidence="1 2">
    <name type="scientific">Bdellovibrio bacteriovorus str. Tiberius</name>
    <dbReference type="NCBI Taxonomy" id="1069642"/>
    <lineage>
        <taxon>Bacteria</taxon>
        <taxon>Pseudomonadati</taxon>
        <taxon>Bdellovibrionota</taxon>
        <taxon>Bdellovibrionia</taxon>
        <taxon>Bdellovibrionales</taxon>
        <taxon>Pseudobdellovibrionaceae</taxon>
        <taxon>Bdellovibrio</taxon>
    </lineage>
</organism>
<evidence type="ECO:0000313" key="1">
    <source>
        <dbReference type="EMBL" id="AFY01202.1"/>
    </source>
</evidence>
<accession>K7ZF63</accession>
<reference evidence="1 2" key="1">
    <citation type="journal article" date="2012" name="BMC Genomics">
        <title>Genome analysis of a simultaneously predatory and prey-independent, novel Bdellovibrio bacteriovorus from the River Tiber, supports in silico predictions of both ancient and recent lateral gene transfer from diverse bacteria.</title>
        <authorList>
            <person name="Hobley L."/>
            <person name="Lerner T.R."/>
            <person name="Williams L.E."/>
            <person name="Lambert C."/>
            <person name="Till R."/>
            <person name="Milner D.S."/>
            <person name="Basford S.M."/>
            <person name="Capeness M.J."/>
            <person name="Fenton A.K."/>
            <person name="Atterbury R.J."/>
            <person name="Harris M.A."/>
            <person name="Sockett R.E."/>
        </authorList>
    </citation>
    <scope>NUCLEOTIDE SEQUENCE [LARGE SCALE GENOMIC DNA]</scope>
    <source>
        <strain evidence="1 2">Tiberius</strain>
    </source>
</reference>
<gene>
    <name evidence="1" type="ORF">Bdt_1506</name>
</gene>